<evidence type="ECO:0000256" key="2">
    <source>
        <dbReference type="ARBA" id="ARBA00022448"/>
    </source>
</evidence>
<reference evidence="8" key="1">
    <citation type="submission" date="2022-10" db="EMBL/GenBank/DDBJ databases">
        <title>Comparative genomic analysis of Cohnella hashimotonis sp. nov., isolated from the International Space Station.</title>
        <authorList>
            <person name="Simpson A."/>
            <person name="Venkateswaran K."/>
        </authorList>
    </citation>
    <scope>NUCLEOTIDE SEQUENCE</scope>
    <source>
        <strain evidence="8">DSM 28161</strain>
    </source>
</reference>
<dbReference type="EMBL" id="JAPDIA010000003">
    <property type="protein sequence ID" value="MDG0810240.1"/>
    <property type="molecule type" value="Genomic_DNA"/>
</dbReference>
<dbReference type="RefSeq" id="WP_277531951.1">
    <property type="nucleotide sequence ID" value="NZ_JAPDIA010000003.1"/>
</dbReference>
<keyword evidence="6 7" id="KW-0472">Membrane</keyword>
<evidence type="ECO:0000256" key="6">
    <source>
        <dbReference type="ARBA" id="ARBA00023136"/>
    </source>
</evidence>
<keyword evidence="3" id="KW-1003">Cell membrane</keyword>
<sequence>MSKKIHYAWLYACLLPTFAFVGLFLVYPAFEAFRISFLDWSTSNYLHPSYVGLDNYKTLLGDRAFLNSFLILLAFLAWHIVVLQGGVHRGRLPH</sequence>
<name>A0A9X4KSP1_9BACL</name>
<feature type="transmembrane region" description="Helical" evidence="7">
    <location>
        <begin position="64"/>
        <end position="83"/>
    </location>
</feature>
<dbReference type="Proteomes" id="UP001153404">
    <property type="component" value="Unassembled WGS sequence"/>
</dbReference>
<dbReference type="GO" id="GO:0005886">
    <property type="term" value="C:plasma membrane"/>
    <property type="evidence" value="ECO:0007669"/>
    <property type="project" value="UniProtKB-SubCell"/>
</dbReference>
<evidence type="ECO:0000256" key="3">
    <source>
        <dbReference type="ARBA" id="ARBA00022475"/>
    </source>
</evidence>
<accession>A0A9X4KSP1</accession>
<dbReference type="SUPFAM" id="SSF161098">
    <property type="entry name" value="MetI-like"/>
    <property type="match status" value="1"/>
</dbReference>
<protein>
    <recommendedName>
        <fullName evidence="10">Sugar ABC transporter permease</fullName>
    </recommendedName>
</protein>
<dbReference type="Gene3D" id="1.10.3720.10">
    <property type="entry name" value="MetI-like"/>
    <property type="match status" value="1"/>
</dbReference>
<keyword evidence="4 7" id="KW-0812">Transmembrane</keyword>
<evidence type="ECO:0008006" key="10">
    <source>
        <dbReference type="Google" id="ProtNLM"/>
    </source>
</evidence>
<evidence type="ECO:0000313" key="8">
    <source>
        <dbReference type="EMBL" id="MDG0810240.1"/>
    </source>
</evidence>
<dbReference type="AlphaFoldDB" id="A0A9X4KSP1"/>
<evidence type="ECO:0000256" key="4">
    <source>
        <dbReference type="ARBA" id="ARBA00022692"/>
    </source>
</evidence>
<dbReference type="PANTHER" id="PTHR43005:SF1">
    <property type="entry name" value="SPERMIDINE_PUTRESCINE TRANSPORT SYSTEM PERMEASE PROTEIN"/>
    <property type="match status" value="1"/>
</dbReference>
<keyword evidence="9" id="KW-1185">Reference proteome</keyword>
<dbReference type="InterPro" id="IPR035906">
    <property type="entry name" value="MetI-like_sf"/>
</dbReference>
<proteinExistence type="predicted"/>
<feature type="transmembrane region" description="Helical" evidence="7">
    <location>
        <begin position="7"/>
        <end position="30"/>
    </location>
</feature>
<keyword evidence="2" id="KW-0813">Transport</keyword>
<evidence type="ECO:0000256" key="7">
    <source>
        <dbReference type="SAM" id="Phobius"/>
    </source>
</evidence>
<comment type="caution">
    <text evidence="8">The sequence shown here is derived from an EMBL/GenBank/DDBJ whole genome shotgun (WGS) entry which is preliminary data.</text>
</comment>
<gene>
    <name evidence="8" type="ORF">OMP40_13470</name>
</gene>
<dbReference type="PANTHER" id="PTHR43005">
    <property type="entry name" value="BLR7065 PROTEIN"/>
    <property type="match status" value="1"/>
</dbReference>
<evidence type="ECO:0000256" key="1">
    <source>
        <dbReference type="ARBA" id="ARBA00004651"/>
    </source>
</evidence>
<comment type="subcellular location">
    <subcellularLocation>
        <location evidence="1">Cell membrane</location>
        <topology evidence="1">Multi-pass membrane protein</topology>
    </subcellularLocation>
</comment>
<evidence type="ECO:0000256" key="5">
    <source>
        <dbReference type="ARBA" id="ARBA00022989"/>
    </source>
</evidence>
<keyword evidence="5 7" id="KW-1133">Transmembrane helix</keyword>
<evidence type="ECO:0000313" key="9">
    <source>
        <dbReference type="Proteomes" id="UP001153404"/>
    </source>
</evidence>
<organism evidence="8 9">
    <name type="scientific">Cohnella rhizosphaerae</name>
    <dbReference type="NCBI Taxonomy" id="1457232"/>
    <lineage>
        <taxon>Bacteria</taxon>
        <taxon>Bacillati</taxon>
        <taxon>Bacillota</taxon>
        <taxon>Bacilli</taxon>
        <taxon>Bacillales</taxon>
        <taxon>Paenibacillaceae</taxon>
        <taxon>Cohnella</taxon>
    </lineage>
</organism>